<proteinExistence type="predicted"/>
<dbReference type="Proteomes" id="UP001152797">
    <property type="component" value="Unassembled WGS sequence"/>
</dbReference>
<dbReference type="EMBL" id="CAMXCT020001570">
    <property type="protein sequence ID" value="CAL1144662.1"/>
    <property type="molecule type" value="Genomic_DNA"/>
</dbReference>
<evidence type="ECO:0000313" key="1">
    <source>
        <dbReference type="EMBL" id="CAI3991287.1"/>
    </source>
</evidence>
<reference evidence="2 3" key="2">
    <citation type="submission" date="2024-05" db="EMBL/GenBank/DDBJ databases">
        <authorList>
            <person name="Chen Y."/>
            <person name="Shah S."/>
            <person name="Dougan E. K."/>
            <person name="Thang M."/>
            <person name="Chan C."/>
        </authorList>
    </citation>
    <scope>NUCLEOTIDE SEQUENCE [LARGE SCALE GENOMIC DNA]</scope>
</reference>
<dbReference type="AlphaFoldDB" id="A0A9P1CHL4"/>
<gene>
    <name evidence="1" type="ORF">C1SCF055_LOCUS18209</name>
</gene>
<name>A0A9P1CHL4_9DINO</name>
<accession>A0A9P1CHL4</accession>
<protein>
    <submittedName>
        <fullName evidence="2">RNase H type-1 domain-containing protein</fullName>
    </submittedName>
</protein>
<organism evidence="1">
    <name type="scientific">Cladocopium goreaui</name>
    <dbReference type="NCBI Taxonomy" id="2562237"/>
    <lineage>
        <taxon>Eukaryota</taxon>
        <taxon>Sar</taxon>
        <taxon>Alveolata</taxon>
        <taxon>Dinophyceae</taxon>
        <taxon>Suessiales</taxon>
        <taxon>Symbiodiniaceae</taxon>
        <taxon>Cladocopium</taxon>
    </lineage>
</organism>
<reference evidence="1" key="1">
    <citation type="submission" date="2022-10" db="EMBL/GenBank/DDBJ databases">
        <authorList>
            <person name="Chen Y."/>
            <person name="Dougan E. K."/>
            <person name="Chan C."/>
            <person name="Rhodes N."/>
            <person name="Thang M."/>
        </authorList>
    </citation>
    <scope>NUCLEOTIDE SEQUENCE</scope>
</reference>
<comment type="caution">
    <text evidence="1">The sequence shown here is derived from an EMBL/GenBank/DDBJ whole genome shotgun (WGS) entry which is preliminary data.</text>
</comment>
<evidence type="ECO:0000313" key="2">
    <source>
        <dbReference type="EMBL" id="CAL4778599.1"/>
    </source>
</evidence>
<dbReference type="EMBL" id="CAMXCT010001570">
    <property type="protein sequence ID" value="CAI3991287.1"/>
    <property type="molecule type" value="Genomic_DNA"/>
</dbReference>
<dbReference type="EMBL" id="CAMXCT030001570">
    <property type="protein sequence ID" value="CAL4778599.1"/>
    <property type="molecule type" value="Genomic_DNA"/>
</dbReference>
<evidence type="ECO:0000313" key="3">
    <source>
        <dbReference type="Proteomes" id="UP001152797"/>
    </source>
</evidence>
<keyword evidence="3" id="KW-1185">Reference proteome</keyword>
<sequence>MVVDSGQPFLLRLLSQWLEVFEDPDVACLVNATDSFATGVNVGVGDPLPRTPQVFPPKVKHWKLDGTEFNPIADNYMSGQLSAKELEEKFREEEALGRMEPSKMSVLRARYGGRLRVAAMAAISKPDGGVRPLHDATHSVMVNHAIKYRDQLQCPGPAEVAAVVREAVETREAVFCVSADIRVVWINKVGTFGVSSAPYWWSKLFALIGRFVGHVMQTAAYWHLVYVDDLHGAFTGPLKFELLWVWLLAFEVIGTPFGYHKFKGGTTGMKLF</sequence>